<feature type="compositionally biased region" description="Polar residues" evidence="1">
    <location>
        <begin position="1"/>
        <end position="14"/>
    </location>
</feature>
<sequence>MSDTESTEGTNQKGANKGEKKQTQLAHRHKSMPTYYPFDNKYVVDLEPGSYMPRDLLNFSVKTFWLREDDDLSLRHEDARKGFTGTFLQSRAKFGQEVERGRALNAQKRDANNLRTHIDNFFFFGQLRGHLDVEFGMDIVAPTEDGSVKEGWNGHTVLRGDRCHLKVNIGSKDQIFPLMAIAETLVHEMAHAYLMLFSAWGCEKCDKARLSTIGLPGDGHGLIFQMLHRIMVTTIREWDDCLKDLAAKDCPGLQVSQSARALARQAYKALPSAEKDAYRKPRSLLQAQRDLIRITDNDEVLVDLTLRDRALRAEEDIRVKKNRVNEKNRRQMELQRLEKATKQTGEEQR</sequence>
<protein>
    <recommendedName>
        <fullName evidence="4">SprT-like domain-containing protein</fullName>
    </recommendedName>
</protein>
<dbReference type="EMBL" id="QJNS01000320">
    <property type="protein sequence ID" value="RYO79631.1"/>
    <property type="molecule type" value="Genomic_DNA"/>
</dbReference>
<comment type="caution">
    <text evidence="2">The sequence shown here is derived from an EMBL/GenBank/DDBJ whole genome shotgun (WGS) entry which is preliminary data.</text>
</comment>
<evidence type="ECO:0008006" key="4">
    <source>
        <dbReference type="Google" id="ProtNLM"/>
    </source>
</evidence>
<gene>
    <name evidence="2" type="ORF">DL762_008071</name>
</gene>
<reference evidence="2 3" key="1">
    <citation type="submission" date="2018-06" db="EMBL/GenBank/DDBJ databases">
        <title>Complete Genomes of Monosporascus.</title>
        <authorList>
            <person name="Robinson A.J."/>
            <person name="Natvig D.O."/>
        </authorList>
    </citation>
    <scope>NUCLEOTIDE SEQUENCE [LARGE SCALE GENOMIC DNA]</scope>
    <source>
        <strain evidence="2 3">CBS 609.92</strain>
    </source>
</reference>
<dbReference type="Proteomes" id="UP000294003">
    <property type="component" value="Unassembled WGS sequence"/>
</dbReference>
<evidence type="ECO:0000313" key="3">
    <source>
        <dbReference type="Proteomes" id="UP000294003"/>
    </source>
</evidence>
<proteinExistence type="predicted"/>
<name>A0ABY0GX95_9PEZI</name>
<evidence type="ECO:0000313" key="2">
    <source>
        <dbReference type="EMBL" id="RYO79631.1"/>
    </source>
</evidence>
<keyword evidence="3" id="KW-1185">Reference proteome</keyword>
<feature type="region of interest" description="Disordered" evidence="1">
    <location>
        <begin position="1"/>
        <end position="30"/>
    </location>
</feature>
<evidence type="ECO:0000256" key="1">
    <source>
        <dbReference type="SAM" id="MobiDB-lite"/>
    </source>
</evidence>
<feature type="region of interest" description="Disordered" evidence="1">
    <location>
        <begin position="328"/>
        <end position="349"/>
    </location>
</feature>
<organism evidence="2 3">
    <name type="scientific">Monosporascus cannonballus</name>
    <dbReference type="NCBI Taxonomy" id="155416"/>
    <lineage>
        <taxon>Eukaryota</taxon>
        <taxon>Fungi</taxon>
        <taxon>Dikarya</taxon>
        <taxon>Ascomycota</taxon>
        <taxon>Pezizomycotina</taxon>
        <taxon>Sordariomycetes</taxon>
        <taxon>Xylariomycetidae</taxon>
        <taxon>Xylariales</taxon>
        <taxon>Xylariales incertae sedis</taxon>
        <taxon>Monosporascus</taxon>
    </lineage>
</organism>
<accession>A0ABY0GX95</accession>